<keyword evidence="3" id="KW-1185">Reference proteome</keyword>
<accession>A0A1M7FD36</accession>
<proteinExistence type="predicted"/>
<dbReference type="OrthoDB" id="1263700at2"/>
<dbReference type="RefSeq" id="WP_066696460.1">
    <property type="nucleotide sequence ID" value="NZ_FRBM01000008.1"/>
</dbReference>
<dbReference type="NCBIfam" id="NF047798">
    <property type="entry name" value="leader_Chryseo"/>
    <property type="match status" value="1"/>
</dbReference>
<reference evidence="1 3" key="1">
    <citation type="submission" date="2016-07" db="EMBL/GenBank/DDBJ databases">
        <authorList>
            <person name="Jeong J.-J."/>
            <person name="Kim D.W."/>
            <person name="Sang M.K."/>
            <person name="Choi I.-G."/>
            <person name="Kim K.D."/>
        </authorList>
    </citation>
    <scope>NUCLEOTIDE SEQUENCE [LARGE SCALE GENOMIC DNA]</scope>
    <source>
        <strain evidence="1 3">C-26</strain>
    </source>
</reference>
<evidence type="ECO:0000313" key="1">
    <source>
        <dbReference type="EMBL" id="OCA78220.1"/>
    </source>
</evidence>
<dbReference type="Proteomes" id="UP000184069">
    <property type="component" value="Unassembled WGS sequence"/>
</dbReference>
<dbReference type="STRING" id="1423959.SAMN05444407_108195"/>
<name>A0A1M7FD36_9FLAO</name>
<evidence type="ECO:0000313" key="3">
    <source>
        <dbReference type="Proteomes" id="UP000093508"/>
    </source>
</evidence>
<protein>
    <submittedName>
        <fullName evidence="2">Uncharacterized protein</fullName>
    </submittedName>
</protein>
<reference evidence="2 4" key="2">
    <citation type="submission" date="2016-11" db="EMBL/GenBank/DDBJ databases">
        <authorList>
            <person name="Jaros S."/>
            <person name="Januszkiewicz K."/>
            <person name="Wedrychowicz H."/>
        </authorList>
    </citation>
    <scope>NUCLEOTIDE SEQUENCE [LARGE SCALE GENOMIC DNA]</scope>
    <source>
        <strain evidence="2 4">DSM 27621</strain>
    </source>
</reference>
<dbReference type="AlphaFoldDB" id="A0A1M7FD36"/>
<dbReference type="InterPro" id="IPR058074">
    <property type="entry name" value="Bacteriocin-like"/>
</dbReference>
<dbReference type="EMBL" id="MAYF01000268">
    <property type="protein sequence ID" value="OCA78220.1"/>
    <property type="molecule type" value="Genomic_DNA"/>
</dbReference>
<sequence length="74" mass="8206">MKNLKKVSRVQLKEVQGGVLPGMRRCVDPQTCQLRIWWIGGFEESSCTASYSFCAPLDYYPPGNGDTGTIHVAN</sequence>
<evidence type="ECO:0000313" key="4">
    <source>
        <dbReference type="Proteomes" id="UP000184069"/>
    </source>
</evidence>
<organism evidence="2 4">
    <name type="scientific">Chryseobacterium contaminans</name>
    <dbReference type="NCBI Taxonomy" id="1423959"/>
    <lineage>
        <taxon>Bacteria</taxon>
        <taxon>Pseudomonadati</taxon>
        <taxon>Bacteroidota</taxon>
        <taxon>Flavobacteriia</taxon>
        <taxon>Flavobacteriales</taxon>
        <taxon>Weeksellaceae</taxon>
        <taxon>Chryseobacterium group</taxon>
        <taxon>Chryseobacterium</taxon>
    </lineage>
</organism>
<dbReference type="EMBL" id="FRBM01000008">
    <property type="protein sequence ID" value="SHM01994.1"/>
    <property type="molecule type" value="Genomic_DNA"/>
</dbReference>
<gene>
    <name evidence="1" type="ORF">BBH99_09165</name>
    <name evidence="2" type="ORF">SAMN05444407_108195</name>
</gene>
<dbReference type="Proteomes" id="UP000093508">
    <property type="component" value="Unassembled WGS sequence"/>
</dbReference>
<evidence type="ECO:0000313" key="2">
    <source>
        <dbReference type="EMBL" id="SHM01994.1"/>
    </source>
</evidence>